<dbReference type="Gene3D" id="3.40.109.10">
    <property type="entry name" value="NADH Oxidase"/>
    <property type="match status" value="2"/>
</dbReference>
<dbReference type="CDD" id="cd02142">
    <property type="entry name" value="McbC_SagB-like_oxidoreductase"/>
    <property type="match status" value="1"/>
</dbReference>
<proteinExistence type="predicted"/>
<dbReference type="SUPFAM" id="SSF55469">
    <property type="entry name" value="FMN-dependent nitroreductase-like"/>
    <property type="match status" value="2"/>
</dbReference>
<name>A0ABP9R662_9RHOO</name>
<dbReference type="RefSeq" id="WP_345534643.1">
    <property type="nucleotide sequence ID" value="NZ_BAABLD010000017.1"/>
</dbReference>
<protein>
    <submittedName>
        <fullName evidence="2">SagB/ThcOx family dehydrogenase</fullName>
    </submittedName>
</protein>
<dbReference type="InterPro" id="IPR000415">
    <property type="entry name" value="Nitroreductase-like"/>
</dbReference>
<dbReference type="EMBL" id="BAABLD010000017">
    <property type="protein sequence ID" value="GAA5171985.1"/>
    <property type="molecule type" value="Genomic_DNA"/>
</dbReference>
<gene>
    <name evidence="2" type="ORF">GCM10025770_37500</name>
</gene>
<organism evidence="2 3">
    <name type="scientific">Viridibacterium curvum</name>
    <dbReference type="NCBI Taxonomy" id="1101404"/>
    <lineage>
        <taxon>Bacteria</taxon>
        <taxon>Pseudomonadati</taxon>
        <taxon>Pseudomonadota</taxon>
        <taxon>Betaproteobacteria</taxon>
        <taxon>Rhodocyclales</taxon>
        <taxon>Rhodocyclaceae</taxon>
        <taxon>Viridibacterium</taxon>
    </lineage>
</organism>
<evidence type="ECO:0000313" key="2">
    <source>
        <dbReference type="EMBL" id="GAA5171985.1"/>
    </source>
</evidence>
<evidence type="ECO:0000313" key="3">
    <source>
        <dbReference type="Proteomes" id="UP001500547"/>
    </source>
</evidence>
<feature type="domain" description="Nitroreductase" evidence="1">
    <location>
        <begin position="446"/>
        <end position="511"/>
    </location>
</feature>
<dbReference type="Proteomes" id="UP001500547">
    <property type="component" value="Unassembled WGS sequence"/>
</dbReference>
<accession>A0ABP9R662</accession>
<comment type="caution">
    <text evidence="2">The sequence shown here is derived from an EMBL/GenBank/DDBJ whole genome shotgun (WGS) entry which is preliminary data.</text>
</comment>
<dbReference type="PANTHER" id="PTHR42741">
    <property type="entry name" value="NITROREDUCTASE FAMILY PROTEIN"/>
    <property type="match status" value="1"/>
</dbReference>
<dbReference type="InterPro" id="IPR029479">
    <property type="entry name" value="Nitroreductase"/>
</dbReference>
<dbReference type="PANTHER" id="PTHR42741:SF3">
    <property type="entry name" value="NITROREDUCTASE FAMILY PROTEIN"/>
    <property type="match status" value="1"/>
</dbReference>
<dbReference type="Pfam" id="PF00881">
    <property type="entry name" value="Nitroreductase"/>
    <property type="match status" value="1"/>
</dbReference>
<evidence type="ECO:0000259" key="1">
    <source>
        <dbReference type="Pfam" id="PF00881"/>
    </source>
</evidence>
<reference evidence="3" key="1">
    <citation type="journal article" date="2019" name="Int. J. Syst. Evol. Microbiol.">
        <title>The Global Catalogue of Microorganisms (GCM) 10K type strain sequencing project: providing services to taxonomists for standard genome sequencing and annotation.</title>
        <authorList>
            <consortium name="The Broad Institute Genomics Platform"/>
            <consortium name="The Broad Institute Genome Sequencing Center for Infectious Disease"/>
            <person name="Wu L."/>
            <person name="Ma J."/>
        </authorList>
    </citation>
    <scope>NUCLEOTIDE SEQUENCE [LARGE SCALE GENOMIC DNA]</scope>
    <source>
        <strain evidence="3">JCM 18715</strain>
    </source>
</reference>
<sequence>MLDERLQTLFAYHERSKHTLQQYAKGPETLDWDSQPDPFRRFEGSPVDALPLVADGLRRSWSDLHLGLITPQIFQREALAALLELSFGLSAWKQYGPDRWALRCNPSSGNLHPTEAYVIAQGFPDVDDGLYHYAPREHALELRAALAANRPQDRPHLWVALSSVMWREAWKYGERAFRYCQLDTGHALGALRYASALMGWQARVVPMNADDLGRLIGSSRHTDYMMVEEEEPELLVEILPAGATPLCPRGWIDEAAFLGKPSRLDKGRRLYQWPIIDEAAAASRLIFADPPSRPPRQPAGNALIRSEQPAATLIRQRRSAQHFERRASMPSASFLAIARSLMEDCLPFDAWHLPPRIHPVFFVHRVDGIPAGAWAMPRSRRGEQIMRSSLSHDMQWQPLEGCDTDLPLFMLANNAALAGTLRTLCCHQAIGSDACFAVALLADFAGALDEDPAHYRHLFQEAGLIGQALYMEAEAMGLRGTGIGCFFDDALHDLLGIHDRQLQTLYHFTVGVPLVDNRITTEPPYEGRPLKD</sequence>
<keyword evidence="3" id="KW-1185">Reference proteome</keyword>